<evidence type="ECO:0000313" key="2">
    <source>
        <dbReference type="EMBL" id="SVC76932.1"/>
    </source>
</evidence>
<evidence type="ECO:0000259" key="1">
    <source>
        <dbReference type="Pfam" id="PF12706"/>
    </source>
</evidence>
<proteinExistence type="predicted"/>
<dbReference type="EMBL" id="UINC01109837">
    <property type="protein sequence ID" value="SVC76932.1"/>
    <property type="molecule type" value="Genomic_DNA"/>
</dbReference>
<dbReference type="PANTHER" id="PTHR15032">
    <property type="entry name" value="N-ACYL-PHOSPHATIDYLETHANOLAMINE-HYDROLYZING PHOSPHOLIPASE D"/>
    <property type="match status" value="1"/>
</dbReference>
<name>A0A382PXX3_9ZZZZ</name>
<accession>A0A382PXX3</accession>
<protein>
    <recommendedName>
        <fullName evidence="1">Metallo-beta-lactamase domain-containing protein</fullName>
    </recommendedName>
</protein>
<feature type="domain" description="Metallo-beta-lactamase" evidence="1">
    <location>
        <begin position="83"/>
        <end position="224"/>
    </location>
</feature>
<dbReference type="AlphaFoldDB" id="A0A382PXX3"/>
<dbReference type="Pfam" id="PF12706">
    <property type="entry name" value="Lactamase_B_2"/>
    <property type="match status" value="1"/>
</dbReference>
<reference evidence="2" key="1">
    <citation type="submission" date="2018-05" db="EMBL/GenBank/DDBJ databases">
        <authorList>
            <person name="Lanie J.A."/>
            <person name="Ng W.-L."/>
            <person name="Kazmierczak K.M."/>
            <person name="Andrzejewski T.M."/>
            <person name="Davidsen T.M."/>
            <person name="Wayne K.J."/>
            <person name="Tettelin H."/>
            <person name="Glass J.I."/>
            <person name="Rusch D."/>
            <person name="Podicherti R."/>
            <person name="Tsui H.-C.T."/>
            <person name="Winkler M.E."/>
        </authorList>
    </citation>
    <scope>NUCLEOTIDE SEQUENCE</scope>
</reference>
<feature type="non-terminal residue" evidence="2">
    <location>
        <position position="230"/>
    </location>
</feature>
<dbReference type="Gene3D" id="3.60.15.10">
    <property type="entry name" value="Ribonuclease Z/Hydroxyacylglutathione hydrolase-like"/>
    <property type="match status" value="1"/>
</dbReference>
<dbReference type="SUPFAM" id="SSF56281">
    <property type="entry name" value="Metallo-hydrolase/oxidoreductase"/>
    <property type="match status" value="1"/>
</dbReference>
<gene>
    <name evidence="2" type="ORF">METZ01_LOCUS329786</name>
</gene>
<dbReference type="InterPro" id="IPR001279">
    <property type="entry name" value="Metallo-B-lactamas"/>
</dbReference>
<dbReference type="GO" id="GO:0005737">
    <property type="term" value="C:cytoplasm"/>
    <property type="evidence" value="ECO:0007669"/>
    <property type="project" value="TreeGrafter"/>
</dbReference>
<organism evidence="2">
    <name type="scientific">marine metagenome</name>
    <dbReference type="NCBI Taxonomy" id="408172"/>
    <lineage>
        <taxon>unclassified sequences</taxon>
        <taxon>metagenomes</taxon>
        <taxon>ecological metagenomes</taxon>
    </lineage>
</organism>
<dbReference type="InterPro" id="IPR036866">
    <property type="entry name" value="RibonucZ/Hydroxyglut_hydro"/>
</dbReference>
<sequence length="230" mass="27105">MTYKGPPSDHFDGKKFHNFVVTENERNFWEFLKLKPWNFDKENEDKWVWREILQVPPHILKNNKSKLVFVNHATFLLQIDGVNVLTDPIWSEQCGPFGKFGPSRFHEPGIKFEDLPKIDIVLVSHNHFDHMDLPTLKRLEKIYKPIFLIGLGNSRYLSFIQTKRLIELDWWQSTSILNLEISMIPAQHWSTRMPFDVNESLWGGFFLRSKNSSIFFAGDTAEGPHFEMVR</sequence>
<dbReference type="PANTHER" id="PTHR15032:SF4">
    <property type="entry name" value="N-ACYL-PHOSPHATIDYLETHANOLAMINE-HYDROLYZING PHOSPHOLIPASE D"/>
    <property type="match status" value="1"/>
</dbReference>